<dbReference type="GO" id="GO:0008270">
    <property type="term" value="F:zinc ion binding"/>
    <property type="evidence" value="ECO:0007669"/>
    <property type="project" value="UniProtKB-KW"/>
</dbReference>
<comment type="caution">
    <text evidence="13">The sequence shown here is derived from an EMBL/GenBank/DDBJ whole genome shotgun (WGS) entry which is preliminary data.</text>
</comment>
<keyword evidence="7" id="KW-0833">Ubl conjugation pathway</keyword>
<dbReference type="AlphaFoldDB" id="A0A437AQE6"/>
<evidence type="ECO:0000256" key="9">
    <source>
        <dbReference type="ARBA" id="ARBA00023242"/>
    </source>
</evidence>
<dbReference type="InterPro" id="IPR001841">
    <property type="entry name" value="Znf_RING"/>
</dbReference>
<evidence type="ECO:0000256" key="6">
    <source>
        <dbReference type="ARBA" id="ARBA00022771"/>
    </source>
</evidence>
<evidence type="ECO:0000313" key="12">
    <source>
        <dbReference type="EMBL" id="RVD92861.1"/>
    </source>
</evidence>
<evidence type="ECO:0000259" key="11">
    <source>
        <dbReference type="PROSITE" id="PS50089"/>
    </source>
</evidence>
<dbReference type="Pfam" id="PF12678">
    <property type="entry name" value="zf-rbx1"/>
    <property type="match status" value="1"/>
</dbReference>
<evidence type="ECO:0000256" key="1">
    <source>
        <dbReference type="ARBA" id="ARBA00004123"/>
    </source>
</evidence>
<dbReference type="VEuPathDB" id="MicrosporidiaDB:TUBRATIS_006400"/>
<organism evidence="13 14">
    <name type="scientific">Tubulinosema ratisbonensis</name>
    <dbReference type="NCBI Taxonomy" id="291195"/>
    <lineage>
        <taxon>Eukaryota</taxon>
        <taxon>Fungi</taxon>
        <taxon>Fungi incertae sedis</taxon>
        <taxon>Microsporidia</taxon>
        <taxon>Tubulinosematoidea</taxon>
        <taxon>Tubulinosematidae</taxon>
        <taxon>Tubulinosema</taxon>
    </lineage>
</organism>
<dbReference type="VEuPathDB" id="MicrosporidiaDB:TUBRATIS_000710"/>
<dbReference type="EMBL" id="RCSS01000132">
    <property type="protein sequence ID" value="RVD92861.1"/>
    <property type="molecule type" value="Genomic_DNA"/>
</dbReference>
<sequence>MPDKKPEIKLIKWMPVAVWSLDRKVEVCAICRNHIMDTCVECQTNLTLEKIDCPVTWGKCEHAFHAHCISQWLLTKNVCPLDTKPWETEKCNK</sequence>
<dbReference type="GO" id="GO:0005634">
    <property type="term" value="C:nucleus"/>
    <property type="evidence" value="ECO:0007669"/>
    <property type="project" value="UniProtKB-SubCell"/>
</dbReference>
<name>A0A437AQE6_9MICR</name>
<evidence type="ECO:0000313" key="13">
    <source>
        <dbReference type="EMBL" id="RVD93414.1"/>
    </source>
</evidence>
<comment type="pathway">
    <text evidence="3">Protein modification; protein ubiquitination.</text>
</comment>
<evidence type="ECO:0000256" key="4">
    <source>
        <dbReference type="ARBA" id="ARBA00022490"/>
    </source>
</evidence>
<dbReference type="Gene3D" id="3.30.40.10">
    <property type="entry name" value="Zinc/RING finger domain, C3HC4 (zinc finger)"/>
    <property type="match status" value="1"/>
</dbReference>
<keyword evidence="4" id="KW-0963">Cytoplasm</keyword>
<evidence type="ECO:0000256" key="7">
    <source>
        <dbReference type="ARBA" id="ARBA00022786"/>
    </source>
</evidence>
<evidence type="ECO:0000256" key="8">
    <source>
        <dbReference type="ARBA" id="ARBA00022833"/>
    </source>
</evidence>
<evidence type="ECO:0000256" key="3">
    <source>
        <dbReference type="ARBA" id="ARBA00004906"/>
    </source>
</evidence>
<dbReference type="GO" id="GO:0005737">
    <property type="term" value="C:cytoplasm"/>
    <property type="evidence" value="ECO:0007669"/>
    <property type="project" value="UniProtKB-SubCell"/>
</dbReference>
<dbReference type="InterPro" id="IPR013083">
    <property type="entry name" value="Znf_RING/FYVE/PHD"/>
</dbReference>
<keyword evidence="9" id="KW-0539">Nucleus</keyword>
<dbReference type="STRING" id="291195.A0A437AQE6"/>
<evidence type="ECO:0000256" key="2">
    <source>
        <dbReference type="ARBA" id="ARBA00004496"/>
    </source>
</evidence>
<dbReference type="OrthoDB" id="8962942at2759"/>
<reference evidence="13 14" key="1">
    <citation type="submission" date="2018-10" db="EMBL/GenBank/DDBJ databases">
        <title>Draft genome sequence of the microsporidian Tubulinosema ratisbonensis.</title>
        <authorList>
            <person name="Polonais V."/>
            <person name="Peyretaillade E."/>
            <person name="Niehus S."/>
            <person name="Wawrzyniak I."/>
            <person name="Franchet A."/>
            <person name="Gaspin C."/>
            <person name="Reichstadt M."/>
            <person name="Belser C."/>
            <person name="Labadie K."/>
            <person name="Delbac F."/>
            <person name="Ferrandon D."/>
        </authorList>
    </citation>
    <scope>NUCLEOTIDE SEQUENCE [LARGE SCALE GENOMIC DNA]</scope>
    <source>
        <strain evidence="13 14">Franzen</strain>
    </source>
</reference>
<dbReference type="SUPFAM" id="SSF57850">
    <property type="entry name" value="RING/U-box"/>
    <property type="match status" value="1"/>
</dbReference>
<dbReference type="InterPro" id="IPR024766">
    <property type="entry name" value="Znf_RING_H2"/>
</dbReference>
<keyword evidence="5" id="KW-0479">Metal-binding</keyword>
<evidence type="ECO:0000313" key="14">
    <source>
        <dbReference type="Proteomes" id="UP000282876"/>
    </source>
</evidence>
<dbReference type="PROSITE" id="PS50089">
    <property type="entry name" value="ZF_RING_2"/>
    <property type="match status" value="1"/>
</dbReference>
<dbReference type="PANTHER" id="PTHR11210">
    <property type="entry name" value="RING BOX"/>
    <property type="match status" value="1"/>
</dbReference>
<dbReference type="EMBL" id="RCSS01000019">
    <property type="protein sequence ID" value="RVD93414.1"/>
    <property type="molecule type" value="Genomic_DNA"/>
</dbReference>
<keyword evidence="8" id="KW-0862">Zinc</keyword>
<dbReference type="Proteomes" id="UP000282876">
    <property type="component" value="Unassembled WGS sequence"/>
</dbReference>
<comment type="subcellular location">
    <subcellularLocation>
        <location evidence="2">Cytoplasm</location>
    </subcellularLocation>
    <subcellularLocation>
        <location evidence="1">Nucleus</location>
    </subcellularLocation>
</comment>
<evidence type="ECO:0000256" key="10">
    <source>
        <dbReference type="PROSITE-ProRule" id="PRU00175"/>
    </source>
</evidence>
<evidence type="ECO:0000256" key="5">
    <source>
        <dbReference type="ARBA" id="ARBA00022723"/>
    </source>
</evidence>
<gene>
    <name evidence="13" type="ORF">TUBRATIS_000710</name>
    <name evidence="12" type="ORF">TUBRATIS_006400</name>
</gene>
<keyword evidence="14" id="KW-1185">Reference proteome</keyword>
<proteinExistence type="predicted"/>
<protein>
    <submittedName>
        <fullName evidence="13">Ring-box 1 protein</fullName>
    </submittedName>
</protein>
<accession>A0A437AQE6</accession>
<keyword evidence="6 10" id="KW-0863">Zinc-finger</keyword>
<feature type="domain" description="RING-type" evidence="11">
    <location>
        <begin position="39"/>
        <end position="83"/>
    </location>
</feature>
<dbReference type="InterPro" id="IPR051031">
    <property type="entry name" value="RING-box_E3_Ubiquitin_Ligase"/>
</dbReference>